<accession>A0A7N1A363</accession>
<keyword evidence="9" id="KW-0325">Glycoprotein</keyword>
<dbReference type="Gramene" id="Kaladp0087s0184.1.v1.1">
    <property type="protein sequence ID" value="Kaladp0087s0184.1.v1.1"/>
    <property type="gene ID" value="Kaladp0087s0184.v1.1"/>
</dbReference>
<dbReference type="Gene3D" id="3.90.550.10">
    <property type="entry name" value="Spore Coat Polysaccharide Biosynthesis Protein SpsA, Chain A"/>
    <property type="match status" value="1"/>
</dbReference>
<evidence type="ECO:0000256" key="11">
    <source>
        <dbReference type="PIRSR" id="PIRSR605027-4"/>
    </source>
</evidence>
<evidence type="ECO:0000256" key="7">
    <source>
        <dbReference type="ARBA" id="ARBA00023034"/>
    </source>
</evidence>
<comment type="subcellular location">
    <subcellularLocation>
        <location evidence="1 12">Golgi apparatus membrane</location>
        <topology evidence="1 12">Single-pass type II membrane protein</topology>
    </subcellularLocation>
</comment>
<evidence type="ECO:0000256" key="8">
    <source>
        <dbReference type="ARBA" id="ARBA00023136"/>
    </source>
</evidence>
<evidence type="ECO:0000313" key="13">
    <source>
        <dbReference type="EnsemblPlants" id="Kaladp0087s0184.1.v1.1"/>
    </source>
</evidence>
<dbReference type="GO" id="GO:0000139">
    <property type="term" value="C:Golgi membrane"/>
    <property type="evidence" value="ECO:0007669"/>
    <property type="project" value="UniProtKB-SubCell"/>
</dbReference>
<dbReference type="GO" id="GO:0009834">
    <property type="term" value="P:plant-type secondary cell wall biogenesis"/>
    <property type="evidence" value="ECO:0007669"/>
    <property type="project" value="EnsemblPlants"/>
</dbReference>
<evidence type="ECO:0000256" key="6">
    <source>
        <dbReference type="ARBA" id="ARBA00022989"/>
    </source>
</evidence>
<evidence type="ECO:0000256" key="3">
    <source>
        <dbReference type="ARBA" id="ARBA00022679"/>
    </source>
</evidence>
<dbReference type="OMA" id="CSKVNIW"/>
<evidence type="ECO:0000256" key="10">
    <source>
        <dbReference type="ARBA" id="ARBA00023316"/>
    </source>
</evidence>
<dbReference type="PANTHER" id="PTHR10896">
    <property type="entry name" value="GALACTOSYLGALACTOSYLXYLOSYLPROTEIN 3-BETA-GLUCURONOSYLTRANSFERASE BETA-1,3-GLUCURONYLTRANSFERASE"/>
    <property type="match status" value="1"/>
</dbReference>
<evidence type="ECO:0000256" key="4">
    <source>
        <dbReference type="ARBA" id="ARBA00022692"/>
    </source>
</evidence>
<keyword evidence="10 12" id="KW-0961">Cell wall biogenesis/degradation</keyword>
<dbReference type="GO" id="GO:0071555">
    <property type="term" value="P:cell wall organization"/>
    <property type="evidence" value="ECO:0007669"/>
    <property type="project" value="UniProtKB-KW"/>
</dbReference>
<evidence type="ECO:0000256" key="12">
    <source>
        <dbReference type="RuleBase" id="RU363127"/>
    </source>
</evidence>
<name>A0A7N1A363_KALFE</name>
<dbReference type="GO" id="GO:0015018">
    <property type="term" value="F:galactosylgalactosylxylosylprotein 3-beta-glucuronosyltransferase activity"/>
    <property type="evidence" value="ECO:0007669"/>
    <property type="project" value="InterPro"/>
</dbReference>
<dbReference type="AlphaFoldDB" id="A0A7N1A363"/>
<dbReference type="GO" id="GO:0010417">
    <property type="term" value="P:glucuronoxylan biosynthetic process"/>
    <property type="evidence" value="ECO:0007669"/>
    <property type="project" value="EnsemblPlants"/>
</dbReference>
<dbReference type="Pfam" id="PF03360">
    <property type="entry name" value="Glyco_transf_43"/>
    <property type="match status" value="1"/>
</dbReference>
<protein>
    <recommendedName>
        <fullName evidence="12">Glycosyltransferases</fullName>
        <ecNumber evidence="12">2.4.-.-</ecNumber>
    </recommendedName>
</protein>
<dbReference type="SUPFAM" id="SSF53448">
    <property type="entry name" value="Nucleotide-diphospho-sugar transferases"/>
    <property type="match status" value="1"/>
</dbReference>
<evidence type="ECO:0000313" key="14">
    <source>
        <dbReference type="Proteomes" id="UP000594263"/>
    </source>
</evidence>
<keyword evidence="6 12" id="KW-1133">Transmembrane helix</keyword>
<keyword evidence="14" id="KW-1185">Reference proteome</keyword>
<dbReference type="Proteomes" id="UP000594263">
    <property type="component" value="Unplaced"/>
</dbReference>
<dbReference type="InterPro" id="IPR005027">
    <property type="entry name" value="Glyco_trans_43"/>
</dbReference>
<comment type="function">
    <text evidence="12">Involved in the synthesis of glucuronoxylan hemicellulose in secondary cell walls.</text>
</comment>
<dbReference type="EC" id="2.4.-.-" evidence="12"/>
<organism evidence="13 14">
    <name type="scientific">Kalanchoe fedtschenkoi</name>
    <name type="common">Lavender scallops</name>
    <name type="synonym">South American air plant</name>
    <dbReference type="NCBI Taxonomy" id="63787"/>
    <lineage>
        <taxon>Eukaryota</taxon>
        <taxon>Viridiplantae</taxon>
        <taxon>Streptophyta</taxon>
        <taxon>Embryophyta</taxon>
        <taxon>Tracheophyta</taxon>
        <taxon>Spermatophyta</taxon>
        <taxon>Magnoliopsida</taxon>
        <taxon>eudicotyledons</taxon>
        <taxon>Gunneridae</taxon>
        <taxon>Pentapetalae</taxon>
        <taxon>Saxifragales</taxon>
        <taxon>Crassulaceae</taxon>
        <taxon>Kalanchoe</taxon>
    </lineage>
</organism>
<dbReference type="Gramene" id="Kaladp0087s0184.2.v1.1">
    <property type="protein sequence ID" value="Kaladp0087s0184.2.v1.1"/>
    <property type="gene ID" value="Kaladp0087s0184.v1.1"/>
</dbReference>
<keyword evidence="3 12" id="KW-0808">Transferase</keyword>
<sequence>MASTETRPNKKRVHLWKKALVQFVICFVMGFFFGFAPTSIKTADFSSQPISRSAVMPQNTNPHGRSINIISDSRDQVSEPSLVEKQAGSSSSRFEEAEKMVSRRLIIIVSPMKKKRISEMALLRKLSNTLALVPQPLLWIVTEGLSDSPEVSETLRKTGIMYRHLVYKENFTDPRAEKEHHRNVALNHIEQHKLSGIVHFAELANVYDLGFFDEIREIEGFGAWPVAWVSGNMKKGSVMMEGPVCDDLSQVIGWHLNRKTNQTDHQTDISISSFAFNSSILWDPERWGRSSLIQDDSQNSMNYVKQAVYEDEGKLKGLPSGDCSRIMLWHLLNPHYFKLSK</sequence>
<dbReference type="EnsemblPlants" id="Kaladp0087s0184.2.v1.1">
    <property type="protein sequence ID" value="Kaladp0087s0184.2.v1.1"/>
    <property type="gene ID" value="Kaladp0087s0184.v1.1"/>
</dbReference>
<feature type="site" description="Interaction with galactose moiety of substrate glycoprotein" evidence="11">
    <location>
        <position position="241"/>
    </location>
</feature>
<keyword evidence="7 12" id="KW-0333">Golgi apparatus</keyword>
<proteinExistence type="inferred from homology"/>
<dbReference type="EnsemblPlants" id="Kaladp0087s0184.1.v1.1">
    <property type="protein sequence ID" value="Kaladp0087s0184.1.v1.1"/>
    <property type="gene ID" value="Kaladp0087s0184.v1.1"/>
</dbReference>
<evidence type="ECO:0000256" key="1">
    <source>
        <dbReference type="ARBA" id="ARBA00004323"/>
    </source>
</evidence>
<evidence type="ECO:0000256" key="5">
    <source>
        <dbReference type="ARBA" id="ARBA00022968"/>
    </source>
</evidence>
<dbReference type="InterPro" id="IPR029044">
    <property type="entry name" value="Nucleotide-diphossugar_trans"/>
</dbReference>
<dbReference type="PANTHER" id="PTHR10896:SF59">
    <property type="entry name" value="BETA-1,4-XYLOSYLTRANSFERASE IRX9"/>
    <property type="match status" value="1"/>
</dbReference>
<reference evidence="13" key="1">
    <citation type="submission" date="2021-01" db="UniProtKB">
        <authorList>
            <consortium name="EnsemblPlants"/>
        </authorList>
    </citation>
    <scope>IDENTIFICATION</scope>
</reference>
<feature type="transmembrane region" description="Helical" evidence="12">
    <location>
        <begin position="20"/>
        <end position="40"/>
    </location>
</feature>
<evidence type="ECO:0000256" key="2">
    <source>
        <dbReference type="ARBA" id="ARBA00007706"/>
    </source>
</evidence>
<comment type="similarity">
    <text evidence="2 12">Belongs to the glycosyltransferase 43 family.</text>
</comment>
<keyword evidence="8 12" id="KW-0472">Membrane</keyword>
<dbReference type="GO" id="GO:0042285">
    <property type="term" value="F:xylosyltransferase activity"/>
    <property type="evidence" value="ECO:0007669"/>
    <property type="project" value="EnsemblPlants"/>
</dbReference>
<evidence type="ECO:0000256" key="9">
    <source>
        <dbReference type="ARBA" id="ARBA00023180"/>
    </source>
</evidence>
<keyword evidence="4 12" id="KW-0812">Transmembrane</keyword>
<keyword evidence="5 12" id="KW-0735">Signal-anchor</keyword>